<dbReference type="GeneID" id="108019912"/>
<dbReference type="AlphaFoldDB" id="A0AB39ZUR5"/>
<dbReference type="PANTHER" id="PTHR12496:SF2">
    <property type="entry name" value="METHYLTRANSFERASE-LIKE PROTEIN 25B"/>
    <property type="match status" value="1"/>
</dbReference>
<dbReference type="Pfam" id="PF13679">
    <property type="entry name" value="Methyltransf_32"/>
    <property type="match status" value="1"/>
</dbReference>
<accession>A0AB39ZUR5</accession>
<name>A0AB39ZUR5_DROSZ</name>
<dbReference type="PANTHER" id="PTHR12496">
    <property type="entry name" value="CGI-41 METHYLTRANSFERASE"/>
    <property type="match status" value="1"/>
</dbReference>
<proteinExistence type="predicted"/>
<dbReference type="InterPro" id="IPR025714">
    <property type="entry name" value="Methyltranfer_dom"/>
</dbReference>
<gene>
    <name evidence="3" type="primary">LOC108019912</name>
</gene>
<evidence type="ECO:0000313" key="2">
    <source>
        <dbReference type="Proteomes" id="UP001652628"/>
    </source>
</evidence>
<feature type="domain" description="Methyltransferase" evidence="1">
    <location>
        <begin position="118"/>
        <end position="277"/>
    </location>
</feature>
<dbReference type="RefSeq" id="XP_016943502.3">
    <property type="nucleotide sequence ID" value="XM_017088013.4"/>
</dbReference>
<organism evidence="2 3">
    <name type="scientific">Drosophila suzukii</name>
    <name type="common">Spotted-wing drosophila fruit fly</name>
    <dbReference type="NCBI Taxonomy" id="28584"/>
    <lineage>
        <taxon>Eukaryota</taxon>
        <taxon>Metazoa</taxon>
        <taxon>Ecdysozoa</taxon>
        <taxon>Arthropoda</taxon>
        <taxon>Hexapoda</taxon>
        <taxon>Insecta</taxon>
        <taxon>Pterygota</taxon>
        <taxon>Neoptera</taxon>
        <taxon>Endopterygota</taxon>
        <taxon>Diptera</taxon>
        <taxon>Brachycera</taxon>
        <taxon>Muscomorpha</taxon>
        <taxon>Ephydroidea</taxon>
        <taxon>Drosophilidae</taxon>
        <taxon>Drosophila</taxon>
        <taxon>Sophophora</taxon>
    </lineage>
</organism>
<sequence>MLYTKEKLDKSLALLKKYEWLLDAYVLDFFLDDHWSKLPENWQQHLENIPLENLGDLLQNEDHDLQLNWPVDLLDLRQELRNLCIGRAPKKQLDNSFPCTLLEHPKLKHMFLKRVKPKKQHEVARMAEVCALSHRQTPVDFIVDFGAGVGHLARILGYGYGLQVCCFEMQHDLNQQAGEIDLKLESMAAKHLSQAETRHFRRPVHLTQRLESSTEPAQFLSSIREALQLEDDKFRFGIIGLHPCGNLGPTLMRMFLGCPQARFLNFVGCCYQKMTTQPTHPREQVHGYPLSRFLSNKPGCHLSYEAREISCHAMEVYTDRLSAGDYEHLRIHSLRAAAERIIVQQFPDLRHCALRNVKHSHGMTFHQYFQKAVQGTRFEALDSRILSNEQLETDLANWQRIVSFYTLRLIMAPLVESIILYDRCLFLMENDCQVKIEAIFDPRLSPRNHITRAVKL</sequence>
<evidence type="ECO:0000313" key="3">
    <source>
        <dbReference type="RefSeq" id="XP_016943502.3"/>
    </source>
</evidence>
<reference evidence="3" key="1">
    <citation type="submission" date="2025-08" db="UniProtKB">
        <authorList>
            <consortium name="RefSeq"/>
        </authorList>
    </citation>
    <scope>IDENTIFICATION</scope>
</reference>
<keyword evidence="2" id="KW-1185">Reference proteome</keyword>
<dbReference type="Proteomes" id="UP001652628">
    <property type="component" value="Chromosome 2R"/>
</dbReference>
<dbReference type="InterPro" id="IPR052220">
    <property type="entry name" value="METTL25"/>
</dbReference>
<evidence type="ECO:0000259" key="1">
    <source>
        <dbReference type="Pfam" id="PF13679"/>
    </source>
</evidence>
<protein>
    <submittedName>
        <fullName evidence="3">Methyltransferase-like protein 25B isoform X1</fullName>
    </submittedName>
</protein>